<organism evidence="2 3">
    <name type="scientific">Blastochloris viridis</name>
    <name type="common">Rhodopseudomonas viridis</name>
    <dbReference type="NCBI Taxonomy" id="1079"/>
    <lineage>
        <taxon>Bacteria</taxon>
        <taxon>Pseudomonadati</taxon>
        <taxon>Pseudomonadota</taxon>
        <taxon>Alphaproteobacteria</taxon>
        <taxon>Hyphomicrobiales</taxon>
        <taxon>Blastochloridaceae</taxon>
        <taxon>Blastochloris</taxon>
    </lineage>
</organism>
<name>A0A6N4R312_BLAVI</name>
<feature type="transmembrane region" description="Helical" evidence="1">
    <location>
        <begin position="87"/>
        <end position="109"/>
    </location>
</feature>
<gene>
    <name evidence="2" type="ORF">DI628_02045</name>
</gene>
<feature type="transmembrane region" description="Helical" evidence="1">
    <location>
        <begin position="7"/>
        <end position="30"/>
    </location>
</feature>
<proteinExistence type="predicted"/>
<keyword evidence="1" id="KW-0472">Membrane</keyword>
<protein>
    <submittedName>
        <fullName evidence="2">Uncharacterized protein</fullName>
    </submittedName>
</protein>
<feature type="transmembrane region" description="Helical" evidence="1">
    <location>
        <begin position="50"/>
        <end position="75"/>
    </location>
</feature>
<comment type="caution">
    <text evidence="2">The sequence shown here is derived from an EMBL/GenBank/DDBJ whole genome shotgun (WGS) entry which is preliminary data.</text>
</comment>
<evidence type="ECO:0000313" key="3">
    <source>
        <dbReference type="Proteomes" id="UP000320948"/>
    </source>
</evidence>
<dbReference type="AlphaFoldDB" id="A0A6N4R312"/>
<keyword evidence="1" id="KW-1133">Transmembrane helix</keyword>
<dbReference type="EMBL" id="VAFM01000001">
    <property type="protein sequence ID" value="TKW61426.1"/>
    <property type="molecule type" value="Genomic_DNA"/>
</dbReference>
<evidence type="ECO:0000256" key="1">
    <source>
        <dbReference type="SAM" id="Phobius"/>
    </source>
</evidence>
<dbReference type="Proteomes" id="UP000320948">
    <property type="component" value="Unassembled WGS sequence"/>
</dbReference>
<keyword evidence="1" id="KW-0812">Transmembrane</keyword>
<accession>A0A6N4R312</accession>
<feature type="transmembrane region" description="Helical" evidence="1">
    <location>
        <begin position="129"/>
        <end position="148"/>
    </location>
</feature>
<evidence type="ECO:0000313" key="2">
    <source>
        <dbReference type="EMBL" id="TKW61426.1"/>
    </source>
</evidence>
<reference evidence="2 3" key="1">
    <citation type="journal article" date="2017" name="Nat. Commun.">
        <title>In situ click chemistry generation of cyclooxygenase-2 inhibitors.</title>
        <authorList>
            <person name="Bhardwaj A."/>
            <person name="Kaur J."/>
            <person name="Wuest M."/>
            <person name="Wuest F."/>
        </authorList>
    </citation>
    <scope>NUCLEOTIDE SEQUENCE [LARGE SCALE GENOMIC DNA]</scope>
    <source>
        <strain evidence="2">S2_018_000_R2_106</strain>
    </source>
</reference>
<sequence length="154" mass="17566">MWNLMSFARFLVAHTLASFVALLIFLIPMFAPYAPVATYMRWQPLLPHMLPMFAGLGIAIWIMTVPLAVGINYILRRVRLVTQQDYLLIGFAVGLILSIPFVKVMGMNVVDPIATPVVTTTWLFVNRMLYVMAWALSGAVFGICYYYFHSERIR</sequence>